<dbReference type="Proteomes" id="UP001454036">
    <property type="component" value="Unassembled WGS sequence"/>
</dbReference>
<evidence type="ECO:0000313" key="2">
    <source>
        <dbReference type="EMBL" id="GAA0173969.1"/>
    </source>
</evidence>
<keyword evidence="3" id="KW-1185">Reference proteome</keyword>
<proteinExistence type="predicted"/>
<name>A0AAV3RC49_LITER</name>
<dbReference type="AlphaFoldDB" id="A0AAV3RC49"/>
<reference evidence="2 3" key="1">
    <citation type="submission" date="2024-01" db="EMBL/GenBank/DDBJ databases">
        <title>The complete chloroplast genome sequence of Lithospermum erythrorhizon: insights into the phylogenetic relationship among Boraginaceae species and the maternal lineages of purple gromwells.</title>
        <authorList>
            <person name="Okada T."/>
            <person name="Watanabe K."/>
        </authorList>
    </citation>
    <scope>NUCLEOTIDE SEQUENCE [LARGE SCALE GENOMIC DNA]</scope>
</reference>
<gene>
    <name evidence="2" type="ORF">LIER_41633</name>
</gene>
<organism evidence="2 3">
    <name type="scientific">Lithospermum erythrorhizon</name>
    <name type="common">Purple gromwell</name>
    <name type="synonym">Lithospermum officinale var. erythrorhizon</name>
    <dbReference type="NCBI Taxonomy" id="34254"/>
    <lineage>
        <taxon>Eukaryota</taxon>
        <taxon>Viridiplantae</taxon>
        <taxon>Streptophyta</taxon>
        <taxon>Embryophyta</taxon>
        <taxon>Tracheophyta</taxon>
        <taxon>Spermatophyta</taxon>
        <taxon>Magnoliopsida</taxon>
        <taxon>eudicotyledons</taxon>
        <taxon>Gunneridae</taxon>
        <taxon>Pentapetalae</taxon>
        <taxon>asterids</taxon>
        <taxon>lamiids</taxon>
        <taxon>Boraginales</taxon>
        <taxon>Boraginaceae</taxon>
        <taxon>Boraginoideae</taxon>
        <taxon>Lithospermeae</taxon>
        <taxon>Lithospermum</taxon>
    </lineage>
</organism>
<feature type="signal peptide" evidence="1">
    <location>
        <begin position="1"/>
        <end position="35"/>
    </location>
</feature>
<comment type="caution">
    <text evidence="2">The sequence shown here is derived from an EMBL/GenBank/DDBJ whole genome shotgun (WGS) entry which is preliminary data.</text>
</comment>
<dbReference type="EMBL" id="BAABME010026470">
    <property type="protein sequence ID" value="GAA0173969.1"/>
    <property type="molecule type" value="Genomic_DNA"/>
</dbReference>
<evidence type="ECO:0008006" key="4">
    <source>
        <dbReference type="Google" id="ProtNLM"/>
    </source>
</evidence>
<sequence>MTDGGYVGGRGRMMFEMVAVMAVWWSLLRLELVASLEVATVMKADGNLPEWDGAIGGGDMVELQFVDAVG</sequence>
<evidence type="ECO:0000256" key="1">
    <source>
        <dbReference type="SAM" id="SignalP"/>
    </source>
</evidence>
<protein>
    <recommendedName>
        <fullName evidence="4">Peptidylprolyl isomerase</fullName>
    </recommendedName>
</protein>
<accession>A0AAV3RC49</accession>
<feature type="chain" id="PRO_5043495213" description="Peptidylprolyl isomerase" evidence="1">
    <location>
        <begin position="36"/>
        <end position="70"/>
    </location>
</feature>
<evidence type="ECO:0000313" key="3">
    <source>
        <dbReference type="Proteomes" id="UP001454036"/>
    </source>
</evidence>
<keyword evidence="1" id="KW-0732">Signal</keyword>